<name>A0A1M5TK46_9EURY</name>
<keyword evidence="1" id="KW-0472">Membrane</keyword>
<dbReference type="EMBL" id="FQWV01000008">
    <property type="protein sequence ID" value="SHH51137.1"/>
    <property type="molecule type" value="Genomic_DNA"/>
</dbReference>
<dbReference type="Proteomes" id="UP000184357">
    <property type="component" value="Unassembled WGS sequence"/>
</dbReference>
<dbReference type="InterPro" id="IPR013373">
    <property type="entry name" value="Flagellin/pilin_N_arc"/>
</dbReference>
<reference evidence="3 4" key="1">
    <citation type="submission" date="2016-11" db="EMBL/GenBank/DDBJ databases">
        <authorList>
            <person name="Jaros S."/>
            <person name="Januszkiewicz K."/>
            <person name="Wedrychowicz H."/>
        </authorList>
    </citation>
    <scope>NUCLEOTIDE SEQUENCE [LARGE SCALE GENOMIC DNA]</scope>
    <source>
        <strain evidence="3 4">DSM 9297</strain>
    </source>
</reference>
<accession>A0A1M5TK46</accession>
<organism evidence="3 4">
    <name type="scientific">Halobaculum gomorrense</name>
    <dbReference type="NCBI Taxonomy" id="43928"/>
    <lineage>
        <taxon>Archaea</taxon>
        <taxon>Methanobacteriati</taxon>
        <taxon>Methanobacteriota</taxon>
        <taxon>Stenosarchaea group</taxon>
        <taxon>Halobacteria</taxon>
        <taxon>Halobacteriales</taxon>
        <taxon>Haloferacaceae</taxon>
        <taxon>Halobaculum</taxon>
    </lineage>
</organism>
<sequence>MTATSQRESSSRDRGVTPVIATVAMVAITVLLAAVLGSAMLGLPGGLNAGPPALTVDFTYRSVGGEYEVLASIHGGETITKQNTGNLTLVADSGHEHTALKTRYPLTGGDDIVLSEETDGPVPPGTDVRLIWTSPDGGRSTVIALGRTPF</sequence>
<protein>
    <submittedName>
        <fullName evidence="3">Flagellin N-terminal-like domain-containing protein</fullName>
    </submittedName>
</protein>
<dbReference type="Pfam" id="PF07790">
    <property type="entry name" value="Pilin_N"/>
    <property type="match status" value="1"/>
</dbReference>
<proteinExistence type="predicted"/>
<keyword evidence="3" id="KW-0282">Flagellum</keyword>
<dbReference type="RefSeq" id="WP_079991654.1">
    <property type="nucleotide sequence ID" value="NZ_FQWV01000008.1"/>
</dbReference>
<keyword evidence="4" id="KW-1185">Reference proteome</keyword>
<feature type="domain" description="Archaeal Type IV pilin N-terminal" evidence="2">
    <location>
        <begin position="14"/>
        <end position="83"/>
    </location>
</feature>
<dbReference type="NCBIfam" id="TIGR02537">
    <property type="entry name" value="arch_flag_Nterm"/>
    <property type="match status" value="1"/>
</dbReference>
<evidence type="ECO:0000313" key="4">
    <source>
        <dbReference type="Proteomes" id="UP000184357"/>
    </source>
</evidence>
<dbReference type="AlphaFoldDB" id="A0A1M5TK46"/>
<keyword evidence="1" id="KW-1133">Transmembrane helix</keyword>
<dbReference type="InterPro" id="IPR012859">
    <property type="entry name" value="Pilin_N_archaeal"/>
</dbReference>
<keyword evidence="3" id="KW-0969">Cilium</keyword>
<keyword evidence="3" id="KW-0966">Cell projection</keyword>
<gene>
    <name evidence="3" type="ORF">SAMN05443636_2742</name>
</gene>
<evidence type="ECO:0000256" key="1">
    <source>
        <dbReference type="SAM" id="Phobius"/>
    </source>
</evidence>
<keyword evidence="1" id="KW-0812">Transmembrane</keyword>
<evidence type="ECO:0000259" key="2">
    <source>
        <dbReference type="Pfam" id="PF07790"/>
    </source>
</evidence>
<evidence type="ECO:0000313" key="3">
    <source>
        <dbReference type="EMBL" id="SHH51137.1"/>
    </source>
</evidence>
<feature type="transmembrane region" description="Helical" evidence="1">
    <location>
        <begin position="20"/>
        <end position="43"/>
    </location>
</feature>
<dbReference type="STRING" id="43928.SAMN05443636_2742"/>